<reference evidence="1" key="1">
    <citation type="submission" date="2020-05" db="EMBL/GenBank/DDBJ databases">
        <title>WGS assembly of Panicum virgatum.</title>
        <authorList>
            <person name="Lovell J.T."/>
            <person name="Jenkins J."/>
            <person name="Shu S."/>
            <person name="Juenger T.E."/>
            <person name="Schmutz J."/>
        </authorList>
    </citation>
    <scope>NUCLEOTIDE SEQUENCE</scope>
    <source>
        <strain evidence="1">AP13</strain>
    </source>
</reference>
<sequence>MKNLEILVELNTPYRWIAAAATGRPLPACAERGPGIAPTSFGMSTPCGRRAGCLASEEPAKVPDGACVHTSGAEP</sequence>
<comment type="caution">
    <text evidence="1">The sequence shown here is derived from an EMBL/GenBank/DDBJ whole genome shotgun (WGS) entry which is preliminary data.</text>
</comment>
<keyword evidence="2" id="KW-1185">Reference proteome</keyword>
<dbReference type="EMBL" id="CM029046">
    <property type="protein sequence ID" value="KAG2593778.1"/>
    <property type="molecule type" value="Genomic_DNA"/>
</dbReference>
<gene>
    <name evidence="1" type="ORF">PVAP13_5NG012618</name>
</gene>
<evidence type="ECO:0000313" key="2">
    <source>
        <dbReference type="Proteomes" id="UP000823388"/>
    </source>
</evidence>
<dbReference type="AlphaFoldDB" id="A0A8T0S9I7"/>
<name>A0A8T0S9I7_PANVG</name>
<protein>
    <submittedName>
        <fullName evidence="1">Uncharacterized protein</fullName>
    </submittedName>
</protein>
<evidence type="ECO:0000313" key="1">
    <source>
        <dbReference type="EMBL" id="KAG2593778.1"/>
    </source>
</evidence>
<accession>A0A8T0S9I7</accession>
<organism evidence="1 2">
    <name type="scientific">Panicum virgatum</name>
    <name type="common">Blackwell switchgrass</name>
    <dbReference type="NCBI Taxonomy" id="38727"/>
    <lineage>
        <taxon>Eukaryota</taxon>
        <taxon>Viridiplantae</taxon>
        <taxon>Streptophyta</taxon>
        <taxon>Embryophyta</taxon>
        <taxon>Tracheophyta</taxon>
        <taxon>Spermatophyta</taxon>
        <taxon>Magnoliopsida</taxon>
        <taxon>Liliopsida</taxon>
        <taxon>Poales</taxon>
        <taxon>Poaceae</taxon>
        <taxon>PACMAD clade</taxon>
        <taxon>Panicoideae</taxon>
        <taxon>Panicodae</taxon>
        <taxon>Paniceae</taxon>
        <taxon>Panicinae</taxon>
        <taxon>Panicum</taxon>
        <taxon>Panicum sect. Hiantes</taxon>
    </lineage>
</organism>
<proteinExistence type="predicted"/>
<dbReference type="Proteomes" id="UP000823388">
    <property type="component" value="Chromosome 5N"/>
</dbReference>